<dbReference type="InterPro" id="IPR005841">
    <property type="entry name" value="Alpha-D-phosphohexomutase_SF"/>
</dbReference>
<keyword evidence="12" id="KW-1185">Reference proteome</keyword>
<evidence type="ECO:0000259" key="10">
    <source>
        <dbReference type="Pfam" id="PF02880"/>
    </source>
</evidence>
<reference evidence="11 12" key="1">
    <citation type="submission" date="2024-06" db="EMBL/GenBank/DDBJ databases">
        <authorList>
            <person name="Tuo L."/>
        </authorList>
    </citation>
    <scope>NUCLEOTIDE SEQUENCE [LARGE SCALE GENOMIC DNA]</scope>
    <source>
        <strain evidence="11 12">ZMM04-5</strain>
    </source>
</reference>
<evidence type="ECO:0000259" key="7">
    <source>
        <dbReference type="Pfam" id="PF00408"/>
    </source>
</evidence>
<dbReference type="InterPro" id="IPR005843">
    <property type="entry name" value="A-D-PHexomutase_C"/>
</dbReference>
<dbReference type="Pfam" id="PF02879">
    <property type="entry name" value="PGM_PMM_II"/>
    <property type="match status" value="1"/>
</dbReference>
<dbReference type="Pfam" id="PF02880">
    <property type="entry name" value="PGM_PMM_III"/>
    <property type="match status" value="1"/>
</dbReference>
<evidence type="ECO:0000256" key="1">
    <source>
        <dbReference type="ARBA" id="ARBA00001946"/>
    </source>
</evidence>
<dbReference type="PANTHER" id="PTHR43771">
    <property type="entry name" value="PHOSPHOMANNOMUTASE"/>
    <property type="match status" value="1"/>
</dbReference>
<dbReference type="Proteomes" id="UP001556196">
    <property type="component" value="Unassembled WGS sequence"/>
</dbReference>
<evidence type="ECO:0000256" key="2">
    <source>
        <dbReference type="ARBA" id="ARBA00010231"/>
    </source>
</evidence>
<proteinExistence type="inferred from homology"/>
<evidence type="ECO:0000256" key="3">
    <source>
        <dbReference type="ARBA" id="ARBA00022553"/>
    </source>
</evidence>
<dbReference type="InterPro" id="IPR005846">
    <property type="entry name" value="A-D-PHexomutase_a/b/a-III"/>
</dbReference>
<dbReference type="Gene3D" id="3.40.120.10">
    <property type="entry name" value="Alpha-D-Glucose-1,6-Bisphosphate, subunit A, domain 3"/>
    <property type="match status" value="3"/>
</dbReference>
<dbReference type="CDD" id="cd03089">
    <property type="entry name" value="PMM_PGM"/>
    <property type="match status" value="1"/>
</dbReference>
<keyword evidence="5" id="KW-0460">Magnesium</keyword>
<dbReference type="Gene3D" id="3.30.310.50">
    <property type="entry name" value="Alpha-D-phosphohexomutase, C-terminal domain"/>
    <property type="match status" value="1"/>
</dbReference>
<organism evidence="11 12">
    <name type="scientific">Mesorhizobium marinum</name>
    <dbReference type="NCBI Taxonomy" id="3228790"/>
    <lineage>
        <taxon>Bacteria</taxon>
        <taxon>Pseudomonadati</taxon>
        <taxon>Pseudomonadota</taxon>
        <taxon>Alphaproteobacteria</taxon>
        <taxon>Hyphomicrobiales</taxon>
        <taxon>Phyllobacteriaceae</taxon>
        <taxon>Mesorhizobium</taxon>
    </lineage>
</organism>
<evidence type="ECO:0000259" key="9">
    <source>
        <dbReference type="Pfam" id="PF02879"/>
    </source>
</evidence>
<evidence type="ECO:0000256" key="4">
    <source>
        <dbReference type="ARBA" id="ARBA00022723"/>
    </source>
</evidence>
<protein>
    <submittedName>
        <fullName evidence="11">Phosphomannomutase/phosphoglucomutase</fullName>
    </submittedName>
</protein>
<dbReference type="InterPro" id="IPR005845">
    <property type="entry name" value="A-D-PHexomutase_a/b/a-II"/>
</dbReference>
<accession>A0ABV3R0K4</accession>
<name>A0ABV3R0K4_9HYPH</name>
<feature type="domain" description="Alpha-D-phosphohexomutase alpha/beta/alpha" evidence="10">
    <location>
        <begin position="286"/>
        <end position="397"/>
    </location>
</feature>
<dbReference type="SUPFAM" id="SSF53738">
    <property type="entry name" value="Phosphoglucomutase, first 3 domains"/>
    <property type="match status" value="3"/>
</dbReference>
<feature type="domain" description="Alpha-D-phosphohexomutase alpha/beta/alpha" evidence="9">
    <location>
        <begin position="183"/>
        <end position="280"/>
    </location>
</feature>
<dbReference type="EMBL" id="JBFOCI010000003">
    <property type="protein sequence ID" value="MEW9806866.1"/>
    <property type="molecule type" value="Genomic_DNA"/>
</dbReference>
<dbReference type="PANTHER" id="PTHR43771:SF2">
    <property type="entry name" value="PHOSPHOMANNOMUTASE_PHOSPHOGLUCOMUTASE"/>
    <property type="match status" value="1"/>
</dbReference>
<gene>
    <name evidence="11" type="ORF">ABUE31_12815</name>
</gene>
<evidence type="ECO:0000256" key="5">
    <source>
        <dbReference type="ARBA" id="ARBA00022842"/>
    </source>
</evidence>
<feature type="domain" description="Alpha-D-phosphohexomutase C-terminal" evidence="7">
    <location>
        <begin position="434"/>
        <end position="491"/>
    </location>
</feature>
<feature type="domain" description="Alpha-D-phosphohexomutase alpha/beta/alpha" evidence="8">
    <location>
        <begin position="44"/>
        <end position="163"/>
    </location>
</feature>
<dbReference type="InterPro" id="IPR005844">
    <property type="entry name" value="A-D-PHexomutase_a/b/a-I"/>
</dbReference>
<evidence type="ECO:0000313" key="11">
    <source>
        <dbReference type="EMBL" id="MEW9806866.1"/>
    </source>
</evidence>
<sequence length="507" mass="54646">MAPFKIVAEADPNSFAFETDALIKATGFREYDARWWFGHPGSDRNPDLNLVGVQAIGMGLGTLIRRMGIGPDIVTGHDFRSYSLSIKLALVSGLMAAGARVKDIGLALSPMAYFAQFALDTPSVAMVTASHNENGWTGVKMGAERPLTFGPAEMSALKAIVLGGDFDIVGGGAYEFVADFRKTYLDDLTDGVRIARRLRVVAACGNGTAGAFAPEALERIGCEVIPLDIELDNRFPRYNPNPEDMHMLHAIRDKVLATGADIGLGFDGDGDRCGVVDNLGNEIFADKVGVLLARDIAALHPGSKFVVDVKSTGIFHTDPVLQASQATTDYWKTGHSHLKRRVAELGAIAGFEKSGHFFFNPPIGRGYDDGIVTAVAVCQMLDRNPGKSMADLFASLPVTFGTPTMSPHCDDDVKYDVVERVLAELRAMHERGEAFAGQPIAGLVTVNGVRIMAEDGTWGLVRASSNKPELVVVVESPVSAERRREMFEAVDAVLRRNPEVGAYNQTF</sequence>
<dbReference type="Pfam" id="PF00408">
    <property type="entry name" value="PGM_PMM_IV"/>
    <property type="match status" value="1"/>
</dbReference>
<evidence type="ECO:0000259" key="8">
    <source>
        <dbReference type="Pfam" id="PF02878"/>
    </source>
</evidence>
<dbReference type="SUPFAM" id="SSF55957">
    <property type="entry name" value="Phosphoglucomutase, C-terminal domain"/>
    <property type="match status" value="1"/>
</dbReference>
<dbReference type="RefSeq" id="WP_367723993.1">
    <property type="nucleotide sequence ID" value="NZ_JBFOCI010000003.1"/>
</dbReference>
<dbReference type="InterPro" id="IPR036900">
    <property type="entry name" value="A-D-PHexomutase_C_sf"/>
</dbReference>
<dbReference type="InterPro" id="IPR016055">
    <property type="entry name" value="A-D-PHexomutase_a/b/a-I/II/III"/>
</dbReference>
<dbReference type="PRINTS" id="PR00509">
    <property type="entry name" value="PGMPMM"/>
</dbReference>
<dbReference type="Pfam" id="PF02878">
    <property type="entry name" value="PGM_PMM_I"/>
    <property type="match status" value="1"/>
</dbReference>
<comment type="cofactor">
    <cofactor evidence="1">
        <name>Mg(2+)</name>
        <dbReference type="ChEBI" id="CHEBI:18420"/>
    </cofactor>
</comment>
<keyword evidence="6" id="KW-0413">Isomerase</keyword>
<comment type="caution">
    <text evidence="11">The sequence shown here is derived from an EMBL/GenBank/DDBJ whole genome shotgun (WGS) entry which is preliminary data.</text>
</comment>
<keyword evidence="3" id="KW-0597">Phosphoprotein</keyword>
<evidence type="ECO:0000256" key="6">
    <source>
        <dbReference type="ARBA" id="ARBA00023235"/>
    </source>
</evidence>
<keyword evidence="4" id="KW-0479">Metal-binding</keyword>
<evidence type="ECO:0000313" key="12">
    <source>
        <dbReference type="Proteomes" id="UP001556196"/>
    </source>
</evidence>
<comment type="similarity">
    <text evidence="2">Belongs to the phosphohexose mutase family.</text>
</comment>